<organism evidence="8 9">
    <name type="scientific">Microlunatus soli</name>
    <dbReference type="NCBI Taxonomy" id="630515"/>
    <lineage>
        <taxon>Bacteria</taxon>
        <taxon>Bacillati</taxon>
        <taxon>Actinomycetota</taxon>
        <taxon>Actinomycetes</taxon>
        <taxon>Propionibacteriales</taxon>
        <taxon>Propionibacteriaceae</taxon>
        <taxon>Microlunatus</taxon>
    </lineage>
</organism>
<dbReference type="Pfam" id="PF03459">
    <property type="entry name" value="TOBE"/>
    <property type="match status" value="1"/>
</dbReference>
<name>A0A1H1WLY3_9ACTN</name>
<dbReference type="RefSeq" id="WP_197679769.1">
    <property type="nucleotide sequence ID" value="NZ_LT629772.1"/>
</dbReference>
<evidence type="ECO:0000259" key="7">
    <source>
        <dbReference type="PROSITE" id="PS51866"/>
    </source>
</evidence>
<gene>
    <name evidence="8" type="ORF">SAMN04489812_3678</name>
</gene>
<evidence type="ECO:0000313" key="9">
    <source>
        <dbReference type="Proteomes" id="UP000199103"/>
    </source>
</evidence>
<dbReference type="InterPro" id="IPR004606">
    <property type="entry name" value="Mop_domain"/>
</dbReference>
<dbReference type="AlphaFoldDB" id="A0A1H1WLY3"/>
<dbReference type="InterPro" id="IPR017871">
    <property type="entry name" value="ABC_transporter-like_CS"/>
</dbReference>
<dbReference type="Gene3D" id="2.40.50.100">
    <property type="match status" value="1"/>
</dbReference>
<evidence type="ECO:0000313" key="8">
    <source>
        <dbReference type="EMBL" id="SDS97149.1"/>
    </source>
</evidence>
<dbReference type="GO" id="GO:0015689">
    <property type="term" value="P:molybdate ion transport"/>
    <property type="evidence" value="ECO:0007669"/>
    <property type="project" value="InterPro"/>
</dbReference>
<dbReference type="GO" id="GO:0016887">
    <property type="term" value="F:ATP hydrolysis activity"/>
    <property type="evidence" value="ECO:0007669"/>
    <property type="project" value="InterPro"/>
</dbReference>
<dbReference type="EMBL" id="LT629772">
    <property type="protein sequence ID" value="SDS97149.1"/>
    <property type="molecule type" value="Genomic_DNA"/>
</dbReference>
<keyword evidence="2 5" id="KW-0500">Molybdenum</keyword>
<dbReference type="InterPro" id="IPR050093">
    <property type="entry name" value="ABC_SmlMolc_Importer"/>
</dbReference>
<accession>A0A1H1WLY3</accession>
<evidence type="ECO:0000259" key="6">
    <source>
        <dbReference type="PROSITE" id="PS50893"/>
    </source>
</evidence>
<dbReference type="SMART" id="SM00382">
    <property type="entry name" value="AAA"/>
    <property type="match status" value="1"/>
</dbReference>
<evidence type="ECO:0000256" key="2">
    <source>
        <dbReference type="ARBA" id="ARBA00022505"/>
    </source>
</evidence>
<dbReference type="STRING" id="630515.SAMN04489812_3678"/>
<keyword evidence="1" id="KW-0813">Transport</keyword>
<proteinExistence type="predicted"/>
<dbReference type="SUPFAM" id="SSF52540">
    <property type="entry name" value="P-loop containing nucleoside triphosphate hydrolases"/>
    <property type="match status" value="1"/>
</dbReference>
<dbReference type="PROSITE" id="PS50893">
    <property type="entry name" value="ABC_TRANSPORTER_2"/>
    <property type="match status" value="1"/>
</dbReference>
<dbReference type="PANTHER" id="PTHR42781">
    <property type="entry name" value="SPERMIDINE/PUTRESCINE IMPORT ATP-BINDING PROTEIN POTA"/>
    <property type="match status" value="1"/>
</dbReference>
<dbReference type="Gene3D" id="3.40.50.300">
    <property type="entry name" value="P-loop containing nucleotide triphosphate hydrolases"/>
    <property type="match status" value="1"/>
</dbReference>
<dbReference type="PROSITE" id="PS00211">
    <property type="entry name" value="ABC_TRANSPORTER_1"/>
    <property type="match status" value="1"/>
</dbReference>
<evidence type="ECO:0000256" key="1">
    <source>
        <dbReference type="ARBA" id="ARBA00022448"/>
    </source>
</evidence>
<feature type="domain" description="ABC transporter" evidence="6">
    <location>
        <begin position="4"/>
        <end position="238"/>
    </location>
</feature>
<evidence type="ECO:0000256" key="4">
    <source>
        <dbReference type="ARBA" id="ARBA00022840"/>
    </source>
</evidence>
<dbReference type="Pfam" id="PF00005">
    <property type="entry name" value="ABC_tran"/>
    <property type="match status" value="1"/>
</dbReference>
<dbReference type="PROSITE" id="PS51866">
    <property type="entry name" value="MOP"/>
    <property type="match status" value="1"/>
</dbReference>
<reference evidence="8 9" key="1">
    <citation type="submission" date="2016-10" db="EMBL/GenBank/DDBJ databases">
        <authorList>
            <person name="de Groot N.N."/>
        </authorList>
    </citation>
    <scope>NUCLEOTIDE SEQUENCE [LARGE SCALE GENOMIC DNA]</scope>
    <source>
        <strain evidence="8 9">DSM 21800</strain>
    </source>
</reference>
<keyword evidence="4 8" id="KW-0067">ATP-binding</keyword>
<dbReference type="SUPFAM" id="SSF50331">
    <property type="entry name" value="MOP-like"/>
    <property type="match status" value="1"/>
</dbReference>
<feature type="domain" description="Mop" evidence="7">
    <location>
        <begin position="288"/>
        <end position="374"/>
    </location>
</feature>
<dbReference type="InterPro" id="IPR027417">
    <property type="entry name" value="P-loop_NTPase"/>
</dbReference>
<protein>
    <submittedName>
        <fullName evidence="8">Molybdate transport system ATP-binding protein</fullName>
    </submittedName>
</protein>
<dbReference type="InterPro" id="IPR008995">
    <property type="entry name" value="Mo/tungstate-bd_C_term_dom"/>
</dbReference>
<dbReference type="InterPro" id="IPR003439">
    <property type="entry name" value="ABC_transporter-like_ATP-bd"/>
</dbReference>
<evidence type="ECO:0000256" key="3">
    <source>
        <dbReference type="ARBA" id="ARBA00022741"/>
    </source>
</evidence>
<sequence length="376" mass="39827">MASAAVLDAAVTVRRGDFVLDLALQVAAGEVVALVGPNGAGKTTTLRTLAGLLRPDGGEVRLNGVVLDRAGASVPAYRRPVAVVFQDYLLFPHLSVLDNVAFGLRSAGVGRAAARRAAAEWLRRMDAADLAQQRPGQLSGGQAQRVALARALATEPDLLLLDEPLAALDARTRLTVRGELRRHLATFGGAAIVITHDPTDAAVLADRLVVIEDGRVVQQGSPSEVARRPRTDYVARLVGLNLLAGAGVGDHRVRLGDGTVITTAEPAIGAVYAAFRPSAIALWAERPAGSPRNVWEVEVVGLEPFGDSVRAELRRRPVDRQRAAREIVRQQTGEPDSGQNVIAEITAAAVADLDLIPGRRVWASLKASEIEVYPAD</sequence>
<evidence type="ECO:0000256" key="5">
    <source>
        <dbReference type="PROSITE-ProRule" id="PRU01213"/>
    </source>
</evidence>
<keyword evidence="9" id="KW-1185">Reference proteome</keyword>
<dbReference type="GO" id="GO:0005524">
    <property type="term" value="F:ATP binding"/>
    <property type="evidence" value="ECO:0007669"/>
    <property type="project" value="UniProtKB-KW"/>
</dbReference>
<keyword evidence="3" id="KW-0547">Nucleotide-binding</keyword>
<dbReference type="PANTHER" id="PTHR42781:SF4">
    <property type="entry name" value="SPERMIDINE_PUTRESCINE IMPORT ATP-BINDING PROTEIN POTA"/>
    <property type="match status" value="1"/>
</dbReference>
<dbReference type="InterPro" id="IPR003593">
    <property type="entry name" value="AAA+_ATPase"/>
</dbReference>
<dbReference type="Proteomes" id="UP000199103">
    <property type="component" value="Chromosome I"/>
</dbReference>
<dbReference type="InterPro" id="IPR005116">
    <property type="entry name" value="Transp-assoc_OB_typ1"/>
</dbReference>